<dbReference type="InterPro" id="IPR013497">
    <property type="entry name" value="Topo_IA_cen"/>
</dbReference>
<keyword evidence="5" id="KW-0238">DNA-binding</keyword>
<dbReference type="Gene3D" id="2.70.20.10">
    <property type="entry name" value="Topoisomerase I, domain 3"/>
    <property type="match status" value="1"/>
</dbReference>
<dbReference type="AlphaFoldDB" id="A0AB74EEJ4"/>
<dbReference type="PANTHER" id="PTHR11390:SF21">
    <property type="entry name" value="DNA TOPOISOMERASE 3-ALPHA"/>
    <property type="match status" value="1"/>
</dbReference>
<dbReference type="PROSITE" id="PS52039">
    <property type="entry name" value="TOPO_IA_2"/>
    <property type="match status" value="1"/>
</dbReference>
<gene>
    <name evidence="14" type="primary">topB_2</name>
    <name evidence="15" type="synonym">topB_3</name>
    <name evidence="14" type="ORF">WHOF_01294</name>
    <name evidence="15" type="ORF">WHOF_01700</name>
</gene>
<evidence type="ECO:0000256" key="7">
    <source>
        <dbReference type="ARBA" id="ARBA00030003"/>
    </source>
</evidence>
<evidence type="ECO:0000256" key="11">
    <source>
        <dbReference type="SAM" id="MobiDB-lite"/>
    </source>
</evidence>
<dbReference type="Gene3D" id="1.10.290.10">
    <property type="entry name" value="Topoisomerase I, domain 4"/>
    <property type="match status" value="1"/>
</dbReference>
<evidence type="ECO:0000256" key="9">
    <source>
        <dbReference type="ARBA" id="ARBA00032235"/>
    </source>
</evidence>
<evidence type="ECO:0000256" key="10">
    <source>
        <dbReference type="ARBA" id="ARBA00032877"/>
    </source>
</evidence>
<dbReference type="EMBL" id="FLKW01000014">
    <property type="protein sequence ID" value="SBN10354.1"/>
    <property type="molecule type" value="Genomic_DNA"/>
</dbReference>
<accession>A0AB74EEJ4</accession>
<dbReference type="GO" id="GO:0003917">
    <property type="term" value="F:DNA topoisomerase type I (single strand cut, ATP-independent) activity"/>
    <property type="evidence" value="ECO:0007669"/>
    <property type="project" value="UniProtKB-EC"/>
</dbReference>
<dbReference type="SMART" id="SM00493">
    <property type="entry name" value="TOPRIM"/>
    <property type="match status" value="1"/>
</dbReference>
<evidence type="ECO:0000256" key="6">
    <source>
        <dbReference type="ARBA" id="ARBA00023235"/>
    </source>
</evidence>
<dbReference type="GO" id="GO:0006310">
    <property type="term" value="P:DNA recombination"/>
    <property type="evidence" value="ECO:0007669"/>
    <property type="project" value="TreeGrafter"/>
</dbReference>
<reference evidence="14" key="1">
    <citation type="submission" date="2016-05" db="EMBL/GenBank/DDBJ databases">
        <authorList>
            <consortium name="Pathogen Informatics"/>
        </authorList>
    </citation>
    <scope>NUCLEOTIDE SEQUENCE</scope>
    <source>
        <strain evidence="14">WHO F</strain>
    </source>
</reference>
<dbReference type="Proteomes" id="UP000239837">
    <property type="component" value="Chromosome"/>
</dbReference>
<dbReference type="InterPro" id="IPR013826">
    <property type="entry name" value="Topo_IA_cen_sub3"/>
</dbReference>
<evidence type="ECO:0000256" key="5">
    <source>
        <dbReference type="ARBA" id="ARBA00023125"/>
    </source>
</evidence>
<evidence type="ECO:0000313" key="14">
    <source>
        <dbReference type="EMBL" id="SBN10354.1"/>
    </source>
</evidence>
<organism evidence="14">
    <name type="scientific">Neisseria gonorrhoeae</name>
    <dbReference type="NCBI Taxonomy" id="485"/>
    <lineage>
        <taxon>Bacteria</taxon>
        <taxon>Pseudomonadati</taxon>
        <taxon>Pseudomonadota</taxon>
        <taxon>Betaproteobacteria</taxon>
        <taxon>Neisseriales</taxon>
        <taxon>Neisseriaceae</taxon>
        <taxon>Neisseria</taxon>
    </lineage>
</organism>
<feature type="domain" description="Toprim" evidence="12">
    <location>
        <begin position="3"/>
        <end position="129"/>
    </location>
</feature>
<dbReference type="SMART" id="SM00436">
    <property type="entry name" value="TOP1Bc"/>
    <property type="match status" value="1"/>
</dbReference>
<comment type="catalytic activity">
    <reaction evidence="1">
        <text>ATP-independent breakage of single-stranded DNA, followed by passage and rejoining.</text>
        <dbReference type="EC" id="5.6.2.1"/>
    </reaction>
</comment>
<dbReference type="InterPro" id="IPR013824">
    <property type="entry name" value="Topo_IA_cen_sub1"/>
</dbReference>
<evidence type="ECO:0000259" key="12">
    <source>
        <dbReference type="PROSITE" id="PS50880"/>
    </source>
</evidence>
<evidence type="ECO:0000256" key="3">
    <source>
        <dbReference type="ARBA" id="ARBA00012891"/>
    </source>
</evidence>
<keyword evidence="6 14" id="KW-0413">Isomerase</keyword>
<dbReference type="PRINTS" id="PR00417">
    <property type="entry name" value="PRTPISMRASEI"/>
</dbReference>
<dbReference type="InterPro" id="IPR003601">
    <property type="entry name" value="Topo_IA_2"/>
</dbReference>
<dbReference type="EMBL" id="LT591897">
    <property type="protein sequence ID" value="SBQ22133.1"/>
    <property type="molecule type" value="Genomic_DNA"/>
</dbReference>
<dbReference type="GO" id="GO:0006265">
    <property type="term" value="P:DNA topological change"/>
    <property type="evidence" value="ECO:0007669"/>
    <property type="project" value="InterPro"/>
</dbReference>
<dbReference type="Pfam" id="PF13342">
    <property type="entry name" value="Toprim_Crpt"/>
    <property type="match status" value="2"/>
</dbReference>
<dbReference type="InterPro" id="IPR023406">
    <property type="entry name" value="Topo_IA_AS"/>
</dbReference>
<dbReference type="PROSITE" id="PS00396">
    <property type="entry name" value="TOPO_IA_1"/>
    <property type="match status" value="1"/>
</dbReference>
<dbReference type="PROSITE" id="PS50880">
    <property type="entry name" value="TOPRIM"/>
    <property type="match status" value="1"/>
</dbReference>
<dbReference type="GO" id="GO:0003677">
    <property type="term" value="F:DNA binding"/>
    <property type="evidence" value="ECO:0007669"/>
    <property type="project" value="UniProtKB-KW"/>
</dbReference>
<dbReference type="Pfam" id="PF01751">
    <property type="entry name" value="Toprim"/>
    <property type="match status" value="1"/>
</dbReference>
<dbReference type="GO" id="GO:0006281">
    <property type="term" value="P:DNA repair"/>
    <property type="evidence" value="ECO:0007669"/>
    <property type="project" value="TreeGrafter"/>
</dbReference>
<dbReference type="CDD" id="cd03362">
    <property type="entry name" value="TOPRIM_TopoIA_TopoIII"/>
    <property type="match status" value="1"/>
</dbReference>
<evidence type="ECO:0000256" key="2">
    <source>
        <dbReference type="ARBA" id="ARBA00009446"/>
    </source>
</evidence>
<dbReference type="InterPro" id="IPR034144">
    <property type="entry name" value="TOPRIM_TopoIII"/>
</dbReference>
<dbReference type="InterPro" id="IPR013825">
    <property type="entry name" value="Topo_IA_cen_sub2"/>
</dbReference>
<keyword evidence="4" id="KW-0799">Topoisomerase</keyword>
<dbReference type="Gene3D" id="1.10.460.10">
    <property type="entry name" value="Topoisomerase I, domain 2"/>
    <property type="match status" value="1"/>
</dbReference>
<dbReference type="SUPFAM" id="SSF56712">
    <property type="entry name" value="Prokaryotic type I DNA topoisomerase"/>
    <property type="match status" value="1"/>
</dbReference>
<dbReference type="InterPro" id="IPR025589">
    <property type="entry name" value="Toprim_C_rpt"/>
</dbReference>
<dbReference type="GO" id="GO:0043597">
    <property type="term" value="C:cytoplasmic replication fork"/>
    <property type="evidence" value="ECO:0007669"/>
    <property type="project" value="TreeGrafter"/>
</dbReference>
<dbReference type="InterPro" id="IPR000380">
    <property type="entry name" value="Topo_IA"/>
</dbReference>
<proteinExistence type="inferred from homology"/>
<sequence>MSKTLIIAEKPDMAKSIAAALGIPKAKGCYENDRFIVSNCIGHLIELDVPKWRDKNASLPVIPQTFSLKIKETTAQHYQFLRGLLHRADVSMLVNACDADRAGEHIFRLVYQHSGCLKPVKRMWIQSTTQQGLRQAFENLKNGADYDHLAAAEQCRAEADWLLGMNGSRALGNQFGRVMTPTLAMVVDAYLANQNFKAENYWEISVQFSIKSGSYNAKLLDENDKIARFADDKTAQAACEQIRNQNTFAVNDVAETEFSHAPYLFDANELQKIANKKLGFAADKTLSIMQSLYEKHKVLTYPRSDFNALPDDYLPTLTATISGLGALAEYGNIVNDIQAHDLIKHNPRVFDDKRIGSHYAIVPTGFIATADGEHALSDCKPDVLKNTLSADEYAVFHLVALRTLAALYPAAEYGVTTRTTVSGSLKFRTTGRVLLKQGWLSVYAGIDDNNGSSENVPSEKLPPLSSDEMAQPDTISSKKLTTKAPPLMTESRLIQAMKTAGRDLDDKHLADLMKEIKGIGTSATRAPTIKKLKEPTAQGDTAYLSLDKNKLIPSQRALDAIAHIRRFFPETADPILTAEWEDKLHQIEHGQFPPNQFRTEIHQFVRDFVATVLPHRPSHHSTEILCACPNCDSGSLKEQKFSWNCECGFKISKEQRGRAMSASELRQLISTGQTDVLQNFVSKEKGTKYAAMLKLERDDSGSLKIAVAFPERKTEVCPCCSGSLNDKGKLYECACGFKLWKTQFGKTLTEKQLKSLIDNGETGLIKGFHKKDGGTFDAVLCVDKANKKIGFPPRK</sequence>
<dbReference type="InterPro" id="IPR003602">
    <property type="entry name" value="Topo_IA_DNA-bd_dom"/>
</dbReference>
<feature type="region of interest" description="Disordered" evidence="11">
    <location>
        <begin position="451"/>
        <end position="471"/>
    </location>
</feature>
<dbReference type="CDD" id="cd00186">
    <property type="entry name" value="TOP1Ac"/>
    <property type="match status" value="1"/>
</dbReference>
<name>A0AB74EEJ4_NEIGO</name>
<evidence type="ECO:0000256" key="8">
    <source>
        <dbReference type="ARBA" id="ARBA00031985"/>
    </source>
</evidence>
<dbReference type="Gene3D" id="3.40.50.140">
    <property type="match status" value="1"/>
</dbReference>
<dbReference type="SMART" id="SM00437">
    <property type="entry name" value="TOP1Ac"/>
    <property type="match status" value="1"/>
</dbReference>
<comment type="similarity">
    <text evidence="2">Belongs to the type IA topoisomerase family.</text>
</comment>
<feature type="domain" description="Topo IA-type catalytic" evidence="13">
    <location>
        <begin position="146"/>
        <end position="609"/>
    </location>
</feature>
<dbReference type="EC" id="5.6.2.1" evidence="3"/>
<dbReference type="Pfam" id="PF01131">
    <property type="entry name" value="Topoisom_bac"/>
    <property type="match status" value="1"/>
</dbReference>
<evidence type="ECO:0000259" key="13">
    <source>
        <dbReference type="PROSITE" id="PS52039"/>
    </source>
</evidence>
<dbReference type="RefSeq" id="WP_047922364.1">
    <property type="nucleotide sequence ID" value="NZ_CP145052.1"/>
</dbReference>
<dbReference type="InterPro" id="IPR023405">
    <property type="entry name" value="Topo_IA_core_domain"/>
</dbReference>
<evidence type="ECO:0000313" key="15">
    <source>
        <dbReference type="EMBL" id="SBQ22133.1"/>
    </source>
</evidence>
<dbReference type="PANTHER" id="PTHR11390">
    <property type="entry name" value="PROKARYOTIC DNA TOPOISOMERASE"/>
    <property type="match status" value="1"/>
</dbReference>
<evidence type="ECO:0000256" key="4">
    <source>
        <dbReference type="ARBA" id="ARBA00023029"/>
    </source>
</evidence>
<dbReference type="InterPro" id="IPR006171">
    <property type="entry name" value="TOPRIM_dom"/>
</dbReference>
<evidence type="ECO:0000256" key="1">
    <source>
        <dbReference type="ARBA" id="ARBA00000213"/>
    </source>
</evidence>
<protein>
    <recommendedName>
        <fullName evidence="3">DNA topoisomerase</fullName>
        <ecNumber evidence="3">5.6.2.1</ecNumber>
    </recommendedName>
    <alternativeName>
        <fullName evidence="10">Omega-protein</fullName>
    </alternativeName>
    <alternativeName>
        <fullName evidence="9">Relaxing enzyme</fullName>
    </alternativeName>
    <alternativeName>
        <fullName evidence="7">Swivelase</fullName>
    </alternativeName>
    <alternativeName>
        <fullName evidence="8">Untwisting enzyme</fullName>
    </alternativeName>
</protein>